<dbReference type="Proteomes" id="UP000466894">
    <property type="component" value="Chromosome"/>
</dbReference>
<sequence>MVSNVGLSEAAAKTSKGFGAGDDDWVVGEVDACCDGDFELHPVRPATRSITSQPVTTQMRRMAEP</sequence>
<gene>
    <name evidence="2" type="ORF">MNVI_40950</name>
</gene>
<feature type="region of interest" description="Disordered" evidence="1">
    <location>
        <begin position="1"/>
        <end position="20"/>
    </location>
</feature>
<dbReference type="EMBL" id="AP022583">
    <property type="protein sequence ID" value="BBY08777.1"/>
    <property type="molecule type" value="Genomic_DNA"/>
</dbReference>
<dbReference type="AlphaFoldDB" id="A0A7I7PJI0"/>
<evidence type="ECO:0000313" key="2">
    <source>
        <dbReference type="EMBL" id="BBY08777.1"/>
    </source>
</evidence>
<evidence type="ECO:0000256" key="1">
    <source>
        <dbReference type="SAM" id="MobiDB-lite"/>
    </source>
</evidence>
<dbReference type="KEGG" id="mnv:MNVI_40950"/>
<organism evidence="2 3">
    <name type="scientific">Mycobacterium noviomagense</name>
    <dbReference type="NCBI Taxonomy" id="459858"/>
    <lineage>
        <taxon>Bacteria</taxon>
        <taxon>Bacillati</taxon>
        <taxon>Actinomycetota</taxon>
        <taxon>Actinomycetes</taxon>
        <taxon>Mycobacteriales</taxon>
        <taxon>Mycobacteriaceae</taxon>
        <taxon>Mycobacterium</taxon>
    </lineage>
</organism>
<proteinExistence type="predicted"/>
<name>A0A7I7PJI0_9MYCO</name>
<reference evidence="2 3" key="1">
    <citation type="journal article" date="2019" name="Emerg. Microbes Infect.">
        <title>Comprehensive subspecies identification of 175 nontuberculous mycobacteria species based on 7547 genomic profiles.</title>
        <authorList>
            <person name="Matsumoto Y."/>
            <person name="Kinjo T."/>
            <person name="Motooka D."/>
            <person name="Nabeya D."/>
            <person name="Jung N."/>
            <person name="Uechi K."/>
            <person name="Horii T."/>
            <person name="Iida T."/>
            <person name="Fujita J."/>
            <person name="Nakamura S."/>
        </authorList>
    </citation>
    <scope>NUCLEOTIDE SEQUENCE [LARGE SCALE GENOMIC DNA]</scope>
    <source>
        <strain evidence="2 3">JCM 16367</strain>
    </source>
</reference>
<protein>
    <submittedName>
        <fullName evidence="2">Uncharacterized protein</fullName>
    </submittedName>
</protein>
<accession>A0A7I7PJI0</accession>
<evidence type="ECO:0000313" key="3">
    <source>
        <dbReference type="Proteomes" id="UP000466894"/>
    </source>
</evidence>